<sequence length="335" mass="35891">MTVRETGAPDGVPVREVRLTTPAGATASILNWGATVRDLTVPLRAGGTRRVVLGYEDPNAYRDNPCYLGGVVGRCCNRIADGRFTLDGVGHQLPINGDGNVHLHGGPRGFSRQPWQVVAATDTSVLLALTSPDGDQGYPGRVDVTCLYTLSDPATLRLEMTGRTDAPTVLNLTNHSYFTLAEGADAGDHRLQVHAGFYTPAHPTLIPTGEIRAVEGTPYDFRAARRVADGGIDYDINFVLDGPVGVTRPVARVLAPDHALALEVATDQPGLLFYSGSALFQAAPGLEGQAHGPRAGFCLESYRFTDSVNRPHFPSVVLRPGDTYTHTCEYRFTAP</sequence>
<feature type="binding site" evidence="8">
    <location>
        <begin position="77"/>
        <end position="78"/>
    </location>
    <ligand>
        <name>beta-D-galactose</name>
        <dbReference type="ChEBI" id="CHEBI:27667"/>
    </ligand>
</feature>
<dbReference type="InterPro" id="IPR011013">
    <property type="entry name" value="Gal_mutarotase_sf_dom"/>
</dbReference>
<dbReference type="InterPro" id="IPR008183">
    <property type="entry name" value="Aldose_1/G6P_1-epimerase"/>
</dbReference>
<dbReference type="Gene3D" id="2.70.98.10">
    <property type="match status" value="1"/>
</dbReference>
<dbReference type="PANTHER" id="PTHR10091:SF0">
    <property type="entry name" value="GALACTOSE MUTAROTASE"/>
    <property type="match status" value="1"/>
</dbReference>
<dbReference type="InterPro" id="IPR014718">
    <property type="entry name" value="GH-type_carb-bd"/>
</dbReference>
<dbReference type="InterPro" id="IPR047215">
    <property type="entry name" value="Galactose_mutarotase-like"/>
</dbReference>
<evidence type="ECO:0000256" key="2">
    <source>
        <dbReference type="ARBA" id="ARBA00006206"/>
    </source>
</evidence>
<dbReference type="CDD" id="cd09019">
    <property type="entry name" value="galactose_mutarotase_like"/>
    <property type="match status" value="1"/>
</dbReference>
<dbReference type="SUPFAM" id="SSF74650">
    <property type="entry name" value="Galactose mutarotase-like"/>
    <property type="match status" value="1"/>
</dbReference>
<dbReference type="UniPathway" id="UPA00242"/>
<dbReference type="RefSeq" id="WP_184044730.1">
    <property type="nucleotide sequence ID" value="NZ_JACIGK010000013.1"/>
</dbReference>
<keyword evidence="4 5" id="KW-0119">Carbohydrate metabolism</keyword>
<evidence type="ECO:0000256" key="4">
    <source>
        <dbReference type="ARBA" id="ARBA00023277"/>
    </source>
</evidence>
<dbReference type="GO" id="GO:0030246">
    <property type="term" value="F:carbohydrate binding"/>
    <property type="evidence" value="ECO:0007669"/>
    <property type="project" value="InterPro"/>
</dbReference>
<dbReference type="GO" id="GO:0006006">
    <property type="term" value="P:glucose metabolic process"/>
    <property type="evidence" value="ECO:0007669"/>
    <property type="project" value="TreeGrafter"/>
</dbReference>
<feature type="active site" description="Proton donor" evidence="6">
    <location>
        <position position="175"/>
    </location>
</feature>
<evidence type="ECO:0000256" key="5">
    <source>
        <dbReference type="PIRNR" id="PIRNR005096"/>
    </source>
</evidence>
<dbReference type="EMBL" id="JACIGK010000013">
    <property type="protein sequence ID" value="MBB4266381.1"/>
    <property type="molecule type" value="Genomic_DNA"/>
</dbReference>
<dbReference type="InterPro" id="IPR015443">
    <property type="entry name" value="Aldose_1-epimerase"/>
</dbReference>
<dbReference type="PIRSF" id="PIRSF005096">
    <property type="entry name" value="GALM"/>
    <property type="match status" value="1"/>
</dbReference>
<evidence type="ECO:0000256" key="8">
    <source>
        <dbReference type="PIRSR" id="PIRSR005096-3"/>
    </source>
</evidence>
<dbReference type="GO" id="GO:0033499">
    <property type="term" value="P:galactose catabolic process via UDP-galactose, Leloir pathway"/>
    <property type="evidence" value="ECO:0007669"/>
    <property type="project" value="TreeGrafter"/>
</dbReference>
<feature type="binding site" evidence="7">
    <location>
        <position position="235"/>
    </location>
    <ligand>
        <name>beta-D-galactose</name>
        <dbReference type="ChEBI" id="CHEBI:27667"/>
    </ligand>
</feature>
<evidence type="ECO:0000256" key="1">
    <source>
        <dbReference type="ARBA" id="ARBA00005028"/>
    </source>
</evidence>
<keyword evidence="10" id="KW-1185">Reference proteome</keyword>
<comment type="caution">
    <text evidence="9">The sequence shown here is derived from an EMBL/GenBank/DDBJ whole genome shotgun (WGS) entry which is preliminary data.</text>
</comment>
<dbReference type="NCBIfam" id="NF008277">
    <property type="entry name" value="PRK11055.1"/>
    <property type="match status" value="1"/>
</dbReference>
<name>A0A7W6RD45_9PROT</name>
<comment type="similarity">
    <text evidence="2 5">Belongs to the aldose epimerase family.</text>
</comment>
<feature type="active site" description="Proton acceptor" evidence="6">
    <location>
        <position position="300"/>
    </location>
</feature>
<evidence type="ECO:0000256" key="3">
    <source>
        <dbReference type="ARBA" id="ARBA00023235"/>
    </source>
</evidence>
<evidence type="ECO:0000256" key="7">
    <source>
        <dbReference type="PIRSR" id="PIRSR005096-2"/>
    </source>
</evidence>
<dbReference type="GO" id="GO:0004034">
    <property type="term" value="F:aldose 1-epimerase activity"/>
    <property type="evidence" value="ECO:0007669"/>
    <property type="project" value="UniProtKB-EC"/>
</dbReference>
<dbReference type="AlphaFoldDB" id="A0A7W6RD45"/>
<evidence type="ECO:0000313" key="9">
    <source>
        <dbReference type="EMBL" id="MBB4266381.1"/>
    </source>
</evidence>
<dbReference type="EC" id="5.1.3.3" evidence="5"/>
<evidence type="ECO:0000313" key="10">
    <source>
        <dbReference type="Proteomes" id="UP000554286"/>
    </source>
</evidence>
<dbReference type="Proteomes" id="UP000554286">
    <property type="component" value="Unassembled WGS sequence"/>
</dbReference>
<comment type="catalytic activity">
    <reaction evidence="5">
        <text>alpha-D-glucose = beta-D-glucose</text>
        <dbReference type="Rhea" id="RHEA:10264"/>
        <dbReference type="ChEBI" id="CHEBI:15903"/>
        <dbReference type="ChEBI" id="CHEBI:17925"/>
        <dbReference type="EC" id="5.1.3.3"/>
    </reaction>
</comment>
<protein>
    <recommendedName>
        <fullName evidence="5">Aldose 1-epimerase</fullName>
        <ecNumber evidence="5">5.1.3.3</ecNumber>
    </recommendedName>
</protein>
<comment type="pathway">
    <text evidence="1 5">Carbohydrate metabolism; hexose metabolism.</text>
</comment>
<keyword evidence="3 5" id="KW-0413">Isomerase</keyword>
<reference evidence="9 10" key="1">
    <citation type="submission" date="2020-08" db="EMBL/GenBank/DDBJ databases">
        <title>Genome sequencing of Purple Non-Sulfur Bacteria from various extreme environments.</title>
        <authorList>
            <person name="Mayer M."/>
        </authorList>
    </citation>
    <scope>NUCLEOTIDE SEQUENCE [LARGE SCALE GENOMIC DNA]</scope>
    <source>
        <strain evidence="9 10">JA131</strain>
    </source>
</reference>
<proteinExistence type="inferred from homology"/>
<accession>A0A7W6RD45</accession>
<gene>
    <name evidence="9" type="ORF">GGD89_002012</name>
</gene>
<feature type="binding site" evidence="8">
    <location>
        <begin position="175"/>
        <end position="177"/>
    </location>
    <ligand>
        <name>beta-D-galactose</name>
        <dbReference type="ChEBI" id="CHEBI:27667"/>
    </ligand>
</feature>
<dbReference type="Pfam" id="PF01263">
    <property type="entry name" value="Aldose_epim"/>
    <property type="match status" value="1"/>
</dbReference>
<organism evidence="9 10">
    <name type="scientific">Roseospira visakhapatnamensis</name>
    <dbReference type="NCBI Taxonomy" id="390880"/>
    <lineage>
        <taxon>Bacteria</taxon>
        <taxon>Pseudomonadati</taxon>
        <taxon>Pseudomonadota</taxon>
        <taxon>Alphaproteobacteria</taxon>
        <taxon>Rhodospirillales</taxon>
        <taxon>Rhodospirillaceae</taxon>
        <taxon>Roseospira</taxon>
    </lineage>
</organism>
<dbReference type="PANTHER" id="PTHR10091">
    <property type="entry name" value="ALDOSE-1-EPIMERASE"/>
    <property type="match status" value="1"/>
</dbReference>
<evidence type="ECO:0000256" key="6">
    <source>
        <dbReference type="PIRSR" id="PIRSR005096-1"/>
    </source>
</evidence>